<sequence length="267" mass="28395">MRALDSVREWPVDHAAVVVLDRTGEIARTGPDEPMPWASVTKIATALGVLIAVSRGDVSLDEPAGPPGATVRHLLAHASGVGPEDDTVLAQPGKRRIYSNRGFELLGELVTERVGKPFPEYLDTEVFGPLGMDRTRLDGSPARAVTGPITDLAALGAELLTPTLATDLRSEATRVAFPGLAGVLPGFGRQAPNDWGLGFEIRDGKSPHWTGSRNSPETFGHFGQTGSFLWVDPVAGLACACLTGTPFGEWAATNWPRLSDLVLEERA</sequence>
<reference evidence="2" key="1">
    <citation type="submission" date="2021-01" db="EMBL/GenBank/DDBJ databases">
        <title>Whole genome shotgun sequence of Virgisporangium aurantiacum NBRC 16421.</title>
        <authorList>
            <person name="Komaki H."/>
            <person name="Tamura T."/>
        </authorList>
    </citation>
    <scope>NUCLEOTIDE SEQUENCE</scope>
    <source>
        <strain evidence="2">NBRC 16421</strain>
    </source>
</reference>
<dbReference type="InterPro" id="IPR012338">
    <property type="entry name" value="Beta-lactam/transpept-like"/>
</dbReference>
<dbReference type="Proteomes" id="UP000612585">
    <property type="component" value="Unassembled WGS sequence"/>
</dbReference>
<evidence type="ECO:0000259" key="1">
    <source>
        <dbReference type="Pfam" id="PF00144"/>
    </source>
</evidence>
<gene>
    <name evidence="2" type="ORF">Vau01_027400</name>
</gene>
<dbReference type="AlphaFoldDB" id="A0A8J4DYS0"/>
<dbReference type="InterPro" id="IPR050789">
    <property type="entry name" value="Diverse_Enzym_Activities"/>
</dbReference>
<dbReference type="EMBL" id="BOPG01000015">
    <property type="protein sequence ID" value="GIJ55224.1"/>
    <property type="molecule type" value="Genomic_DNA"/>
</dbReference>
<dbReference type="RefSeq" id="WP_203991744.1">
    <property type="nucleotide sequence ID" value="NZ_BOPG01000015.1"/>
</dbReference>
<dbReference type="InterPro" id="IPR001466">
    <property type="entry name" value="Beta-lactam-related"/>
</dbReference>
<organism evidence="2 3">
    <name type="scientific">Virgisporangium aurantiacum</name>
    <dbReference type="NCBI Taxonomy" id="175570"/>
    <lineage>
        <taxon>Bacteria</taxon>
        <taxon>Bacillati</taxon>
        <taxon>Actinomycetota</taxon>
        <taxon>Actinomycetes</taxon>
        <taxon>Micromonosporales</taxon>
        <taxon>Micromonosporaceae</taxon>
        <taxon>Virgisporangium</taxon>
    </lineage>
</organism>
<dbReference type="SUPFAM" id="SSF56601">
    <property type="entry name" value="beta-lactamase/transpeptidase-like"/>
    <property type="match status" value="1"/>
</dbReference>
<dbReference type="GO" id="GO:0016787">
    <property type="term" value="F:hydrolase activity"/>
    <property type="evidence" value="ECO:0007669"/>
    <property type="project" value="UniProtKB-KW"/>
</dbReference>
<accession>A0A8J4DYS0</accession>
<dbReference type="PANTHER" id="PTHR43283:SF15">
    <property type="entry name" value="CONSERVED PROTEIN"/>
    <property type="match status" value="1"/>
</dbReference>
<protein>
    <submittedName>
        <fullName evidence="2">Serine hydrolase</fullName>
    </submittedName>
</protein>
<feature type="domain" description="Beta-lactamase-related" evidence="1">
    <location>
        <begin position="21"/>
        <end position="253"/>
    </location>
</feature>
<comment type="caution">
    <text evidence="2">The sequence shown here is derived from an EMBL/GenBank/DDBJ whole genome shotgun (WGS) entry which is preliminary data.</text>
</comment>
<dbReference type="Gene3D" id="3.40.710.10">
    <property type="entry name" value="DD-peptidase/beta-lactamase superfamily"/>
    <property type="match status" value="1"/>
</dbReference>
<dbReference type="PANTHER" id="PTHR43283">
    <property type="entry name" value="BETA-LACTAMASE-RELATED"/>
    <property type="match status" value="1"/>
</dbReference>
<evidence type="ECO:0000313" key="3">
    <source>
        <dbReference type="Proteomes" id="UP000612585"/>
    </source>
</evidence>
<keyword evidence="3" id="KW-1185">Reference proteome</keyword>
<evidence type="ECO:0000313" key="2">
    <source>
        <dbReference type="EMBL" id="GIJ55224.1"/>
    </source>
</evidence>
<dbReference type="Pfam" id="PF00144">
    <property type="entry name" value="Beta-lactamase"/>
    <property type="match status" value="1"/>
</dbReference>
<proteinExistence type="predicted"/>
<name>A0A8J4DYS0_9ACTN</name>
<keyword evidence="2" id="KW-0378">Hydrolase</keyword>